<accession>A0A080M271</accession>
<evidence type="ECO:0000313" key="7">
    <source>
        <dbReference type="Proteomes" id="UP000021315"/>
    </source>
</evidence>
<evidence type="ECO:0000256" key="5">
    <source>
        <dbReference type="RuleBase" id="RU363041"/>
    </source>
</evidence>
<feature type="transmembrane region" description="Helical" evidence="5">
    <location>
        <begin position="75"/>
        <end position="96"/>
    </location>
</feature>
<gene>
    <name evidence="6" type="ORF">AW06_003826</name>
</gene>
<dbReference type="PANTHER" id="PTHR43701">
    <property type="entry name" value="MEMBRANE TRANSPORTER PROTEIN MJ0441-RELATED"/>
    <property type="match status" value="1"/>
</dbReference>
<evidence type="ECO:0000256" key="4">
    <source>
        <dbReference type="ARBA" id="ARBA00023136"/>
    </source>
</evidence>
<dbReference type="Proteomes" id="UP000021315">
    <property type="component" value="Unassembled WGS sequence"/>
</dbReference>
<keyword evidence="3 5" id="KW-1133">Transmembrane helix</keyword>
<comment type="caution">
    <text evidence="6">The sequence shown here is derived from an EMBL/GenBank/DDBJ whole genome shotgun (WGS) entry which is preliminary data.</text>
</comment>
<feature type="transmembrane region" description="Helical" evidence="5">
    <location>
        <begin position="220"/>
        <end position="243"/>
    </location>
</feature>
<evidence type="ECO:0000256" key="1">
    <source>
        <dbReference type="ARBA" id="ARBA00004141"/>
    </source>
</evidence>
<proteinExistence type="inferred from homology"/>
<evidence type="ECO:0000313" key="6">
    <source>
        <dbReference type="EMBL" id="KFB75171.1"/>
    </source>
</evidence>
<name>A0A080M271_9PROT</name>
<dbReference type="EMBL" id="JDST02000102">
    <property type="protein sequence ID" value="KFB75171.1"/>
    <property type="molecule type" value="Genomic_DNA"/>
</dbReference>
<dbReference type="GO" id="GO:0005886">
    <property type="term" value="C:plasma membrane"/>
    <property type="evidence" value="ECO:0007669"/>
    <property type="project" value="UniProtKB-SubCell"/>
</dbReference>
<reference evidence="6" key="1">
    <citation type="submission" date="2014-02" db="EMBL/GenBank/DDBJ databases">
        <title>Expanding our view of genomic diversity in Candidatus Accumulibacter clades.</title>
        <authorList>
            <person name="Skennerton C.T."/>
            <person name="Barr J.J."/>
            <person name="Slater F.R."/>
            <person name="Bond P.L."/>
            <person name="Tyson G.W."/>
        </authorList>
    </citation>
    <scope>NUCLEOTIDE SEQUENCE [LARGE SCALE GENOMIC DNA]</scope>
</reference>
<keyword evidence="5" id="KW-1003">Cell membrane</keyword>
<comment type="subcellular location">
    <subcellularLocation>
        <location evidence="5">Cell membrane</location>
        <topology evidence="5">Multi-pass membrane protein</topology>
    </subcellularLocation>
    <subcellularLocation>
        <location evidence="1">Membrane</location>
        <topology evidence="1">Multi-pass membrane protein</topology>
    </subcellularLocation>
</comment>
<dbReference type="Pfam" id="PF01925">
    <property type="entry name" value="TauE"/>
    <property type="match status" value="1"/>
</dbReference>
<feature type="transmembrane region" description="Helical" evidence="5">
    <location>
        <begin position="255"/>
        <end position="274"/>
    </location>
</feature>
<keyword evidence="2 5" id="KW-0812">Transmembrane</keyword>
<dbReference type="PANTHER" id="PTHR43701:SF2">
    <property type="entry name" value="MEMBRANE TRANSPORTER PROTEIN YJNA-RELATED"/>
    <property type="match status" value="1"/>
</dbReference>
<evidence type="ECO:0000256" key="2">
    <source>
        <dbReference type="ARBA" id="ARBA00022692"/>
    </source>
</evidence>
<evidence type="ECO:0000256" key="3">
    <source>
        <dbReference type="ARBA" id="ARBA00022989"/>
    </source>
</evidence>
<protein>
    <recommendedName>
        <fullName evidence="5">Probable membrane transporter protein</fullName>
    </recommendedName>
</protein>
<dbReference type="InterPro" id="IPR002781">
    <property type="entry name" value="TM_pro_TauE-like"/>
</dbReference>
<keyword evidence="7" id="KW-1185">Reference proteome</keyword>
<organism evidence="6 7">
    <name type="scientific">Candidatus Accumulibacter cognatus</name>
    <dbReference type="NCBI Taxonomy" id="2954383"/>
    <lineage>
        <taxon>Bacteria</taxon>
        <taxon>Pseudomonadati</taxon>
        <taxon>Pseudomonadota</taxon>
        <taxon>Betaproteobacteria</taxon>
        <taxon>Candidatus Accumulibacter</taxon>
    </lineage>
</organism>
<dbReference type="AlphaFoldDB" id="A0A080M271"/>
<keyword evidence="4 5" id="KW-0472">Membrane</keyword>
<comment type="similarity">
    <text evidence="5">Belongs to the 4-toluene sulfonate uptake permease (TSUP) (TC 2.A.102) family.</text>
</comment>
<dbReference type="RefSeq" id="WP_324547420.1">
    <property type="nucleotide sequence ID" value="NZ_JDST02000102.1"/>
</dbReference>
<sequence length="275" mass="27456">MPMLSDPAIMAPLLGAAVGLILALTGAGGGIIGVPLLVFGLGLPIQQAGPIGLLAVGLAAGLGSLLGLRQGILRYRAAALIGACGLLTVPAGVFLARHIPNQPLTLAFALLLGWTGWRALRRARPRQEVGASTSESQPCRLNPVVGRFDWNLSCARALGGTGLLSGLLSGLLGVGGGFVIVPALTRYSDLSAASVIATSLGVMTLVSVGGIAAAAAGGSIVWPLALPFGGGAIAGLLLGHTLAARFAGRRLQQSFAVLCLIVAGLLIGRVASAIF</sequence>
<feature type="transmembrane region" description="Helical" evidence="5">
    <location>
        <begin position="192"/>
        <end position="214"/>
    </location>
</feature>
<feature type="transmembrane region" description="Helical" evidence="5">
    <location>
        <begin position="45"/>
        <end position="68"/>
    </location>
</feature>
<dbReference type="STRING" id="1453999.AW06_003826"/>
<dbReference type="InterPro" id="IPR051598">
    <property type="entry name" value="TSUP/Inactive_protease-like"/>
</dbReference>